<evidence type="ECO:0000313" key="9">
    <source>
        <dbReference type="EMBL" id="SBW03067.1"/>
    </source>
</evidence>
<dbReference type="SUPFAM" id="SSF75304">
    <property type="entry name" value="Amidase signature (AS) enzymes"/>
    <property type="match status" value="1"/>
</dbReference>
<dbReference type="HAMAP" id="MF_00120">
    <property type="entry name" value="GatA"/>
    <property type="match status" value="1"/>
</dbReference>
<comment type="catalytic activity">
    <reaction evidence="6 7">
        <text>L-glutamyl-tRNA(Gln) + L-glutamine + ATP + H2O = L-glutaminyl-tRNA(Gln) + L-glutamate + ADP + phosphate + H(+)</text>
        <dbReference type="Rhea" id="RHEA:17521"/>
        <dbReference type="Rhea" id="RHEA-COMP:9681"/>
        <dbReference type="Rhea" id="RHEA-COMP:9684"/>
        <dbReference type="ChEBI" id="CHEBI:15377"/>
        <dbReference type="ChEBI" id="CHEBI:15378"/>
        <dbReference type="ChEBI" id="CHEBI:29985"/>
        <dbReference type="ChEBI" id="CHEBI:30616"/>
        <dbReference type="ChEBI" id="CHEBI:43474"/>
        <dbReference type="ChEBI" id="CHEBI:58359"/>
        <dbReference type="ChEBI" id="CHEBI:78520"/>
        <dbReference type="ChEBI" id="CHEBI:78521"/>
        <dbReference type="ChEBI" id="CHEBI:456216"/>
        <dbReference type="EC" id="6.3.5.7"/>
    </reaction>
</comment>
<comment type="similarity">
    <text evidence="1 7">Belongs to the amidase family. GatA subfamily.</text>
</comment>
<proteinExistence type="inferred from homology"/>
<dbReference type="GO" id="GO:0030956">
    <property type="term" value="C:glutamyl-tRNA(Gln) amidotransferase complex"/>
    <property type="evidence" value="ECO:0007669"/>
    <property type="project" value="InterPro"/>
</dbReference>
<evidence type="ECO:0000256" key="7">
    <source>
        <dbReference type="HAMAP-Rule" id="MF_00120"/>
    </source>
</evidence>
<dbReference type="PROSITE" id="PS00571">
    <property type="entry name" value="AMIDASES"/>
    <property type="match status" value="1"/>
</dbReference>
<dbReference type="Gene3D" id="3.90.1300.10">
    <property type="entry name" value="Amidase signature (AS) domain"/>
    <property type="match status" value="1"/>
</dbReference>
<dbReference type="InterPro" id="IPR004412">
    <property type="entry name" value="GatA"/>
</dbReference>
<dbReference type="PANTHER" id="PTHR11895">
    <property type="entry name" value="TRANSAMIDASE"/>
    <property type="match status" value="1"/>
</dbReference>
<protein>
    <recommendedName>
        <fullName evidence="7">Glutamyl-tRNA(Gln) amidotransferase subunit A</fullName>
        <shortName evidence="7">Glu-ADT subunit A</shortName>
        <ecNumber evidence="7">6.3.5.7</ecNumber>
    </recommendedName>
</protein>
<dbReference type="GO" id="GO:0050567">
    <property type="term" value="F:glutaminyl-tRNA synthase (glutamine-hydrolyzing) activity"/>
    <property type="evidence" value="ECO:0007669"/>
    <property type="project" value="UniProtKB-UniRule"/>
</dbReference>
<feature type="active site" description="Charge relay system" evidence="7">
    <location>
        <position position="154"/>
    </location>
</feature>
<comment type="subunit">
    <text evidence="7">Heterotrimer of A, B and C subunits.</text>
</comment>
<dbReference type="GO" id="GO:0006412">
    <property type="term" value="P:translation"/>
    <property type="evidence" value="ECO:0007669"/>
    <property type="project" value="UniProtKB-UniRule"/>
</dbReference>
<dbReference type="InterPro" id="IPR023631">
    <property type="entry name" value="Amidase_dom"/>
</dbReference>
<dbReference type="GO" id="GO:0005524">
    <property type="term" value="F:ATP binding"/>
    <property type="evidence" value="ECO:0007669"/>
    <property type="project" value="UniProtKB-KW"/>
</dbReference>
<keyword evidence="2 7" id="KW-0436">Ligase</keyword>
<name>A0A212JUJ5_9DELT</name>
<feature type="active site" description="Charge relay system" evidence="7">
    <location>
        <position position="79"/>
    </location>
</feature>
<evidence type="ECO:0000256" key="3">
    <source>
        <dbReference type="ARBA" id="ARBA00022741"/>
    </source>
</evidence>
<feature type="active site" description="Acyl-ester intermediate" evidence="7">
    <location>
        <position position="178"/>
    </location>
</feature>
<evidence type="ECO:0000256" key="6">
    <source>
        <dbReference type="ARBA" id="ARBA00047407"/>
    </source>
</evidence>
<keyword evidence="5 7" id="KW-0648">Protein biosynthesis</keyword>
<dbReference type="GO" id="GO:0016740">
    <property type="term" value="F:transferase activity"/>
    <property type="evidence" value="ECO:0007669"/>
    <property type="project" value="UniProtKB-KW"/>
</dbReference>
<accession>A0A212JUJ5</accession>
<evidence type="ECO:0000256" key="2">
    <source>
        <dbReference type="ARBA" id="ARBA00022598"/>
    </source>
</evidence>
<dbReference type="AlphaFoldDB" id="A0A212JUJ5"/>
<keyword evidence="9" id="KW-0808">Transferase</keyword>
<dbReference type="InterPro" id="IPR000120">
    <property type="entry name" value="Amidase"/>
</dbReference>
<evidence type="ECO:0000256" key="1">
    <source>
        <dbReference type="ARBA" id="ARBA00008069"/>
    </source>
</evidence>
<dbReference type="EC" id="6.3.5.7" evidence="7"/>
<dbReference type="PANTHER" id="PTHR11895:SF151">
    <property type="entry name" value="GLUTAMYL-TRNA(GLN) AMIDOTRANSFERASE SUBUNIT A"/>
    <property type="match status" value="1"/>
</dbReference>
<feature type="domain" description="Amidase" evidence="8">
    <location>
        <begin position="26"/>
        <end position="469"/>
    </location>
</feature>
<dbReference type="EMBL" id="FLUQ01000002">
    <property type="protein sequence ID" value="SBW03067.1"/>
    <property type="molecule type" value="Genomic_DNA"/>
</dbReference>
<evidence type="ECO:0000256" key="4">
    <source>
        <dbReference type="ARBA" id="ARBA00022840"/>
    </source>
</evidence>
<sequence>MSSLYTLSLHAVRGALAKGEVTATEAATACFDRIRATDGVLGAILPWITEESVLEQTKALDAAGPDPAKPLWGVPVALKDNICLKGFVTAAGSRILENFVPFYDAFVVAKLKEAGAVIIAKTNLDEFAMGSTTETSAFKVTVNPWDVTRIPGGSSGGSAASVAAHQVYGALASDTGGSIRQPAGLCGCVGVKPTYGRISRYGVVGYGSSLDQVGALARNVADAALLLQVIAGHDPREATSAQLPVEDYLAAVRCKDNLKGLRIGVPAEFWDGNAPEVDGACRAALAQAEKLGATLVEVSLPNTRYGVAAYYILSPAEASTNLARFDGVRYGLRDKEATELLDMYVGSRSKGFGEEVQRRILLGTFVLSAGYYDAYYKKAAQVRRLILQDYQKAFAQCDLLAAPAAPTTAWAMGENKDDPVAAYRRDALTLSLNLAGLPGMTVPAGLGEDSDLPVGLQLFAPAFKEAMLLGAGAALFEELPPLGMPRGIL</sequence>
<keyword evidence="4 7" id="KW-0067">ATP-binding</keyword>
<dbReference type="InterPro" id="IPR036928">
    <property type="entry name" value="AS_sf"/>
</dbReference>
<organism evidence="9">
    <name type="scientific">uncultured delta proteobacterium</name>
    <dbReference type="NCBI Taxonomy" id="34034"/>
    <lineage>
        <taxon>Bacteria</taxon>
        <taxon>Deltaproteobacteria</taxon>
        <taxon>environmental samples</taxon>
    </lineage>
</organism>
<reference evidence="9" key="1">
    <citation type="submission" date="2016-04" db="EMBL/GenBank/DDBJ databases">
        <authorList>
            <person name="Evans L.H."/>
            <person name="Alamgir A."/>
            <person name="Owens N."/>
            <person name="Weber N.D."/>
            <person name="Virtaneva K."/>
            <person name="Barbian K."/>
            <person name="Babar A."/>
            <person name="Rosenke K."/>
        </authorList>
    </citation>
    <scope>NUCLEOTIDE SEQUENCE</scope>
    <source>
        <strain evidence="9">86</strain>
    </source>
</reference>
<evidence type="ECO:0000259" key="8">
    <source>
        <dbReference type="Pfam" id="PF01425"/>
    </source>
</evidence>
<evidence type="ECO:0000256" key="5">
    <source>
        <dbReference type="ARBA" id="ARBA00022917"/>
    </source>
</evidence>
<dbReference type="Pfam" id="PF01425">
    <property type="entry name" value="Amidase"/>
    <property type="match status" value="1"/>
</dbReference>
<comment type="function">
    <text evidence="7">Allows the formation of correctly charged Gln-tRNA(Gln) through the transamidation of misacylated Glu-tRNA(Gln) in organisms which lack glutaminyl-tRNA synthetase. The reaction takes place in the presence of glutamine and ATP through an activated gamma-phospho-Glu-tRNA(Gln).</text>
</comment>
<gene>
    <name evidence="7 9" type="primary">gatA</name>
    <name evidence="9" type="ORF">KL86DPRO_20080</name>
</gene>
<dbReference type="InterPro" id="IPR020556">
    <property type="entry name" value="Amidase_CS"/>
</dbReference>
<dbReference type="NCBIfam" id="TIGR00132">
    <property type="entry name" value="gatA"/>
    <property type="match status" value="1"/>
</dbReference>
<keyword evidence="3 7" id="KW-0547">Nucleotide-binding</keyword>